<gene>
    <name evidence="1" type="ORF">QTO34_014860</name>
</gene>
<keyword evidence="2" id="KW-1185">Reference proteome</keyword>
<proteinExistence type="predicted"/>
<comment type="caution">
    <text evidence="1">The sequence shown here is derived from an EMBL/GenBank/DDBJ whole genome shotgun (WGS) entry which is preliminary data.</text>
</comment>
<organism evidence="1 2">
    <name type="scientific">Cnephaeus nilssonii</name>
    <name type="common">Northern bat</name>
    <name type="synonym">Eptesicus nilssonii</name>
    <dbReference type="NCBI Taxonomy" id="3371016"/>
    <lineage>
        <taxon>Eukaryota</taxon>
        <taxon>Metazoa</taxon>
        <taxon>Chordata</taxon>
        <taxon>Craniata</taxon>
        <taxon>Vertebrata</taxon>
        <taxon>Euteleostomi</taxon>
        <taxon>Mammalia</taxon>
        <taxon>Eutheria</taxon>
        <taxon>Laurasiatheria</taxon>
        <taxon>Chiroptera</taxon>
        <taxon>Yangochiroptera</taxon>
        <taxon>Vespertilionidae</taxon>
        <taxon>Cnephaeus</taxon>
    </lineage>
</organism>
<evidence type="ECO:0000313" key="2">
    <source>
        <dbReference type="Proteomes" id="UP001177744"/>
    </source>
</evidence>
<name>A0AA40LSP6_CNENI</name>
<dbReference type="EMBL" id="JAULJE010000004">
    <property type="protein sequence ID" value="KAK1344295.1"/>
    <property type="molecule type" value="Genomic_DNA"/>
</dbReference>
<dbReference type="Proteomes" id="UP001177744">
    <property type="component" value="Unassembled WGS sequence"/>
</dbReference>
<reference evidence="1" key="1">
    <citation type="submission" date="2023-06" db="EMBL/GenBank/DDBJ databases">
        <title>Reference genome for the Northern bat (Eptesicus nilssonii), a most northern bat species.</title>
        <authorList>
            <person name="Laine V.N."/>
            <person name="Pulliainen A.T."/>
            <person name="Lilley T.M."/>
        </authorList>
    </citation>
    <scope>NUCLEOTIDE SEQUENCE</scope>
    <source>
        <strain evidence="1">BLF_Eptnil</strain>
        <tissue evidence="1">Kidney</tissue>
    </source>
</reference>
<accession>A0AA40LSP6</accession>
<protein>
    <submittedName>
        <fullName evidence="1">Uncharacterized protein</fullName>
    </submittedName>
</protein>
<sequence length="63" mass="7000">MTSAGDCRKWLEQVLCPLSTQARLSSSTPLVYFRKSFNTSSVSSCEDAFHLPHVSPPLLSQQE</sequence>
<evidence type="ECO:0000313" key="1">
    <source>
        <dbReference type="EMBL" id="KAK1344295.1"/>
    </source>
</evidence>
<dbReference type="AlphaFoldDB" id="A0AA40LSP6"/>